<dbReference type="PROSITE" id="PS51736">
    <property type="entry name" value="RECOMBINASES_3"/>
    <property type="match status" value="1"/>
</dbReference>
<evidence type="ECO:0000259" key="6">
    <source>
        <dbReference type="PROSITE" id="PS51736"/>
    </source>
</evidence>
<evidence type="ECO:0000259" key="7">
    <source>
        <dbReference type="PROSITE" id="PS51737"/>
    </source>
</evidence>
<reference evidence="8" key="1">
    <citation type="submission" date="2021-04" db="EMBL/GenBank/DDBJ databases">
        <title>Draft genome sequence of Xylanibacillus composti strain K13.</title>
        <authorList>
            <person name="Uke A."/>
            <person name="Chhe C."/>
            <person name="Baramee S."/>
            <person name="Kosugi A."/>
        </authorList>
    </citation>
    <scope>NUCLEOTIDE SEQUENCE</scope>
    <source>
        <strain evidence="8">K13</strain>
    </source>
</reference>
<dbReference type="GO" id="GO:0015074">
    <property type="term" value="P:DNA integration"/>
    <property type="evidence" value="ECO:0007669"/>
    <property type="project" value="UniProtKB-KW"/>
</dbReference>
<evidence type="ECO:0008006" key="10">
    <source>
        <dbReference type="Google" id="ProtNLM"/>
    </source>
</evidence>
<comment type="caution">
    <text evidence="8">The sequence shown here is derived from an EMBL/GenBank/DDBJ whole genome shotgun (WGS) entry which is preliminary data.</text>
</comment>
<evidence type="ECO:0000256" key="5">
    <source>
        <dbReference type="PROSITE-ProRule" id="PRU10137"/>
    </source>
</evidence>
<organism evidence="8 9">
    <name type="scientific">Xylanibacillus composti</name>
    <dbReference type="NCBI Taxonomy" id="1572762"/>
    <lineage>
        <taxon>Bacteria</taxon>
        <taxon>Bacillati</taxon>
        <taxon>Bacillota</taxon>
        <taxon>Bacilli</taxon>
        <taxon>Bacillales</taxon>
        <taxon>Paenibacillaceae</taxon>
        <taxon>Xylanibacillus</taxon>
    </lineage>
</organism>
<dbReference type="CDD" id="cd00338">
    <property type="entry name" value="Ser_Recombinase"/>
    <property type="match status" value="1"/>
</dbReference>
<dbReference type="Gene3D" id="3.40.50.1390">
    <property type="entry name" value="Resolvase, N-terminal catalytic domain"/>
    <property type="match status" value="1"/>
</dbReference>
<dbReference type="GO" id="GO:0000150">
    <property type="term" value="F:DNA strand exchange activity"/>
    <property type="evidence" value="ECO:0007669"/>
    <property type="project" value="InterPro"/>
</dbReference>
<sequence length="298" mass="34127">MTQGSTITTLQIRSIDNMNVVTYLRVSSEQQAERQLSIPAQREALERYALDRGWKIIREYVDEAKSAKSDDRPEFQRMIAAAQQTNKSFQAILVHKFDRFSRNRTDHVVYKALLKKQGIVVLSATEPTEPDTPHGLLLEGMLEVISEFYHMNLKHETIKGMKENALQGFHCGGRAPFGYRLVRTGSKVNYELGPDEEVKIIKQIFSMAAQGMGGKKIARFLNEQGIPAGRKWIASTILAILNNEAYLGHRVWNKKMETRGRNRPQSEWIISENSHPAIIDKKIWDAAQMELHLRRLKI</sequence>
<dbReference type="InterPro" id="IPR036162">
    <property type="entry name" value="Resolvase-like_N_sf"/>
</dbReference>
<keyword evidence="9" id="KW-1185">Reference proteome</keyword>
<evidence type="ECO:0000256" key="3">
    <source>
        <dbReference type="ARBA" id="ARBA00023172"/>
    </source>
</evidence>
<proteinExistence type="predicted"/>
<dbReference type="Pfam" id="PF07508">
    <property type="entry name" value="Recombinase"/>
    <property type="match status" value="1"/>
</dbReference>
<dbReference type="PROSITE" id="PS51737">
    <property type="entry name" value="RECOMBINASE_DNA_BIND"/>
    <property type="match status" value="1"/>
</dbReference>
<dbReference type="InterPro" id="IPR006118">
    <property type="entry name" value="Recombinase_CS"/>
</dbReference>
<dbReference type="Gene3D" id="3.90.1750.20">
    <property type="entry name" value="Putative Large Serine Recombinase, Chain B, Domain 2"/>
    <property type="match status" value="1"/>
</dbReference>
<dbReference type="PROSITE" id="PS00397">
    <property type="entry name" value="RECOMBINASES_1"/>
    <property type="match status" value="1"/>
</dbReference>
<evidence type="ECO:0000256" key="1">
    <source>
        <dbReference type="ARBA" id="ARBA00022908"/>
    </source>
</evidence>
<accession>A0A8J4M2K0</accession>
<dbReference type="InterPro" id="IPR038109">
    <property type="entry name" value="DNA_bind_recomb_sf"/>
</dbReference>
<dbReference type="GO" id="GO:0003677">
    <property type="term" value="F:DNA binding"/>
    <property type="evidence" value="ECO:0007669"/>
    <property type="project" value="UniProtKB-KW"/>
</dbReference>
<dbReference type="InterPro" id="IPR050639">
    <property type="entry name" value="SSR_resolvase"/>
</dbReference>
<keyword evidence="2" id="KW-0238">DNA-binding</keyword>
<feature type="domain" description="Recombinase" evidence="7">
    <location>
        <begin position="176"/>
        <end position="297"/>
    </location>
</feature>
<dbReference type="PANTHER" id="PTHR30461">
    <property type="entry name" value="DNA-INVERTASE FROM LAMBDOID PROPHAGE"/>
    <property type="match status" value="1"/>
</dbReference>
<gene>
    <name evidence="8" type="ORF">XYCOK13_18310</name>
</gene>
<keyword evidence="3" id="KW-0233">DNA recombination</keyword>
<dbReference type="SUPFAM" id="SSF53041">
    <property type="entry name" value="Resolvase-like"/>
    <property type="match status" value="1"/>
</dbReference>
<dbReference type="AlphaFoldDB" id="A0A8J4M2K0"/>
<dbReference type="PANTHER" id="PTHR30461:SF23">
    <property type="entry name" value="DNA RECOMBINASE-RELATED"/>
    <property type="match status" value="1"/>
</dbReference>
<protein>
    <recommendedName>
        <fullName evidence="10">Recombinase family protein</fullName>
    </recommendedName>
</protein>
<dbReference type="InterPro" id="IPR006119">
    <property type="entry name" value="Resolv_N"/>
</dbReference>
<feature type="domain" description="Resolvase/invertase-type recombinase catalytic" evidence="6">
    <location>
        <begin position="19"/>
        <end position="168"/>
    </location>
</feature>
<keyword evidence="1" id="KW-0229">DNA integration</keyword>
<feature type="active site" description="O-(5'-phospho-DNA)-serine intermediate" evidence="4 5">
    <location>
        <position position="27"/>
    </location>
</feature>
<dbReference type="SMART" id="SM00857">
    <property type="entry name" value="Resolvase"/>
    <property type="match status" value="1"/>
</dbReference>
<evidence type="ECO:0000313" key="9">
    <source>
        <dbReference type="Proteomes" id="UP000677918"/>
    </source>
</evidence>
<evidence type="ECO:0000313" key="8">
    <source>
        <dbReference type="EMBL" id="GIQ69007.1"/>
    </source>
</evidence>
<dbReference type="InterPro" id="IPR011109">
    <property type="entry name" value="DNA_bind_recombinase_dom"/>
</dbReference>
<evidence type="ECO:0000256" key="2">
    <source>
        <dbReference type="ARBA" id="ARBA00023125"/>
    </source>
</evidence>
<dbReference type="Pfam" id="PF00239">
    <property type="entry name" value="Resolvase"/>
    <property type="match status" value="1"/>
</dbReference>
<dbReference type="Proteomes" id="UP000677918">
    <property type="component" value="Unassembled WGS sequence"/>
</dbReference>
<evidence type="ECO:0000256" key="4">
    <source>
        <dbReference type="PIRSR" id="PIRSR606118-50"/>
    </source>
</evidence>
<dbReference type="EMBL" id="BOVK01000022">
    <property type="protein sequence ID" value="GIQ69007.1"/>
    <property type="molecule type" value="Genomic_DNA"/>
</dbReference>
<name>A0A8J4M2K0_9BACL</name>